<proteinExistence type="predicted"/>
<dbReference type="EMBL" id="LR796473">
    <property type="protein sequence ID" value="CAB4146793.1"/>
    <property type="molecule type" value="Genomic_DNA"/>
</dbReference>
<evidence type="ECO:0000313" key="3">
    <source>
        <dbReference type="EMBL" id="CAB4177556.1"/>
    </source>
</evidence>
<protein>
    <submittedName>
        <fullName evidence="3">Uncharacterized protein</fullName>
    </submittedName>
</protein>
<gene>
    <name evidence="3" type="ORF">UFOVP1003_11</name>
    <name evidence="4" type="ORF">UFOVP1153_27</name>
    <name evidence="1" type="ORF">UFOVP493_27</name>
    <name evidence="2" type="ORF">UFOVP829_49</name>
</gene>
<name>A0A6J5Q5C8_9CAUD</name>
<evidence type="ECO:0000313" key="2">
    <source>
        <dbReference type="EMBL" id="CAB4164520.1"/>
    </source>
</evidence>
<dbReference type="EMBL" id="LR796951">
    <property type="protein sequence ID" value="CAB4177556.1"/>
    <property type="molecule type" value="Genomic_DNA"/>
</dbReference>
<organism evidence="3">
    <name type="scientific">uncultured Caudovirales phage</name>
    <dbReference type="NCBI Taxonomy" id="2100421"/>
    <lineage>
        <taxon>Viruses</taxon>
        <taxon>Duplodnaviria</taxon>
        <taxon>Heunggongvirae</taxon>
        <taxon>Uroviricota</taxon>
        <taxon>Caudoviricetes</taxon>
        <taxon>Peduoviridae</taxon>
        <taxon>Maltschvirus</taxon>
        <taxon>Maltschvirus maltsch</taxon>
    </lineage>
</organism>
<evidence type="ECO:0000313" key="1">
    <source>
        <dbReference type="EMBL" id="CAB4146793.1"/>
    </source>
</evidence>
<sequence length="99" mass="11888">MIEHYQEIQDQLAELFRIAPSDLKHRLELIRLSNIPSQPQFVLVVFAIMVGVLDRLELEGKRTIDCHWWAEQYMNICGYDRVIIEKFLREWKKEGEDKN</sequence>
<dbReference type="EMBL" id="LR797104">
    <property type="protein sequence ID" value="CAB4187477.1"/>
    <property type="molecule type" value="Genomic_DNA"/>
</dbReference>
<reference evidence="3" key="1">
    <citation type="submission" date="2020-05" db="EMBL/GenBank/DDBJ databases">
        <authorList>
            <person name="Chiriac C."/>
            <person name="Salcher M."/>
            <person name="Ghai R."/>
            <person name="Kavagutti S V."/>
        </authorList>
    </citation>
    <scope>NUCLEOTIDE SEQUENCE</scope>
</reference>
<accession>A0A6J5Q5C8</accession>
<dbReference type="EMBL" id="LR796764">
    <property type="protein sequence ID" value="CAB4164520.1"/>
    <property type="molecule type" value="Genomic_DNA"/>
</dbReference>
<evidence type="ECO:0000313" key="4">
    <source>
        <dbReference type="EMBL" id="CAB4187477.1"/>
    </source>
</evidence>